<dbReference type="GO" id="GO:0006508">
    <property type="term" value="P:proteolysis"/>
    <property type="evidence" value="ECO:0007669"/>
    <property type="project" value="UniProtKB-KW"/>
</dbReference>
<dbReference type="SUPFAM" id="SSF52266">
    <property type="entry name" value="SGNH hydrolase"/>
    <property type="match status" value="1"/>
</dbReference>
<dbReference type="PANTHER" id="PTHR14209">
    <property type="entry name" value="ISOAMYL ACETATE-HYDROLYZING ESTERASE 1"/>
    <property type="match status" value="1"/>
</dbReference>
<dbReference type="EMBL" id="FPLD01000102">
    <property type="protein sequence ID" value="SGZ11242.1"/>
    <property type="molecule type" value="Genomic_DNA"/>
</dbReference>
<dbReference type="Proteomes" id="UP000182660">
    <property type="component" value="Unassembled WGS sequence"/>
</dbReference>
<gene>
    <name evidence="2" type="ORF">MT2528_3468</name>
    <name evidence="3" type="ORF">NVI5450_3663</name>
</gene>
<organism evidence="3 5">
    <name type="scientific">Moritella viscosa</name>
    <dbReference type="NCBI Taxonomy" id="80854"/>
    <lineage>
        <taxon>Bacteria</taxon>
        <taxon>Pseudomonadati</taxon>
        <taxon>Pseudomonadota</taxon>
        <taxon>Gammaproteobacteria</taxon>
        <taxon>Alteromonadales</taxon>
        <taxon>Moritellaceae</taxon>
        <taxon>Moritella</taxon>
    </lineage>
</organism>
<dbReference type="EMBL" id="FPLJ01000077">
    <property type="protein sequence ID" value="SGY97693.1"/>
    <property type="molecule type" value="Genomic_DNA"/>
</dbReference>
<dbReference type="Proteomes" id="UP000183794">
    <property type="component" value="Unassembled WGS sequence"/>
</dbReference>
<sequence>MICFGDSITRGESDADYGGWADRIKTRLIKQFVETGKDKISVFNMGISGETTNGLIQRFQHEFLTRQAVDKQDTVLFGYGANDLAKQDGSYLVNIETYIDNISRCIEFSIEKGANVALINITPIAAQLDGIPNVNNRIRNDETIRHYNQALLALSVKYDVDLIDVYTPFNDRKEIYLTADGLHPNSAGHELLYQVISSALLS</sequence>
<keyword evidence="3" id="KW-0645">Protease</keyword>
<accession>A0A090IEI0</accession>
<protein>
    <submittedName>
        <fullName evidence="3">Probable tesA-like protease</fullName>
    </submittedName>
</protein>
<reference evidence="3 5" key="1">
    <citation type="submission" date="2016-11" db="EMBL/GenBank/DDBJ databases">
        <authorList>
            <person name="Jaros S."/>
            <person name="Januszkiewicz K."/>
            <person name="Wedrychowicz H."/>
        </authorList>
    </citation>
    <scope>NUCLEOTIDE SEQUENCE [LARGE SCALE GENOMIC DNA]</scope>
    <source>
        <strain evidence="3">NVI 5450</strain>
    </source>
</reference>
<keyword evidence="4" id="KW-1185">Reference proteome</keyword>
<name>A0A090IEI0_9GAMM</name>
<dbReference type="PANTHER" id="PTHR14209:SF19">
    <property type="entry name" value="ISOAMYL ACETATE-HYDROLYZING ESTERASE 1 HOMOLOG"/>
    <property type="match status" value="1"/>
</dbReference>
<dbReference type="PATRIC" id="fig|80854.5.peg.2645"/>
<dbReference type="Pfam" id="PF13472">
    <property type="entry name" value="Lipase_GDSL_2"/>
    <property type="match status" value="1"/>
</dbReference>
<proteinExistence type="predicted"/>
<dbReference type="KEGG" id="mvs:MVIS_2485"/>
<evidence type="ECO:0000313" key="3">
    <source>
        <dbReference type="EMBL" id="SGZ11242.1"/>
    </source>
</evidence>
<evidence type="ECO:0000259" key="1">
    <source>
        <dbReference type="Pfam" id="PF13472"/>
    </source>
</evidence>
<dbReference type="AlphaFoldDB" id="A0A090IEI0"/>
<evidence type="ECO:0000313" key="4">
    <source>
        <dbReference type="Proteomes" id="UP000182660"/>
    </source>
</evidence>
<dbReference type="STRING" id="80854.MVIS_2485"/>
<evidence type="ECO:0000313" key="2">
    <source>
        <dbReference type="EMBL" id="SGY97693.1"/>
    </source>
</evidence>
<dbReference type="Gene3D" id="3.40.50.1110">
    <property type="entry name" value="SGNH hydrolase"/>
    <property type="match status" value="1"/>
</dbReference>
<evidence type="ECO:0000313" key="5">
    <source>
        <dbReference type="Proteomes" id="UP000183794"/>
    </source>
</evidence>
<dbReference type="InterPro" id="IPR013830">
    <property type="entry name" value="SGNH_hydro"/>
</dbReference>
<dbReference type="GO" id="GO:0008233">
    <property type="term" value="F:peptidase activity"/>
    <property type="evidence" value="ECO:0007669"/>
    <property type="project" value="UniProtKB-KW"/>
</dbReference>
<dbReference type="HOGENOM" id="CLU_1330214_0_0_6"/>
<keyword evidence="3" id="KW-0378">Hydrolase</keyword>
<dbReference type="InterPro" id="IPR045136">
    <property type="entry name" value="Iah1-like"/>
</dbReference>
<reference evidence="2 4" key="2">
    <citation type="submission" date="2016-11" db="EMBL/GenBank/DDBJ databases">
        <authorList>
            <person name="Klemetsen T."/>
        </authorList>
    </citation>
    <scope>NUCLEOTIDE SEQUENCE [LARGE SCALE GENOMIC DNA]</scope>
    <source>
        <strain evidence="2">MT 2528</strain>
    </source>
</reference>
<dbReference type="GO" id="GO:0016788">
    <property type="term" value="F:hydrolase activity, acting on ester bonds"/>
    <property type="evidence" value="ECO:0007669"/>
    <property type="project" value="UniProtKB-ARBA"/>
</dbReference>
<feature type="domain" description="SGNH hydrolase-type esterase" evidence="1">
    <location>
        <begin position="3"/>
        <end position="191"/>
    </location>
</feature>
<dbReference type="InterPro" id="IPR036514">
    <property type="entry name" value="SGNH_hydro_sf"/>
</dbReference>